<dbReference type="Pfam" id="PF03237">
    <property type="entry name" value="Terminase_6N"/>
    <property type="match status" value="1"/>
</dbReference>
<evidence type="ECO:0000313" key="1">
    <source>
        <dbReference type="EMBL" id="DAD82418.1"/>
    </source>
</evidence>
<reference evidence="1" key="1">
    <citation type="journal article" date="2021" name="Proc. Natl. Acad. Sci. U.S.A.">
        <title>A Catalog of Tens of Thousands of Viruses from Human Metagenomes Reveals Hidden Associations with Chronic Diseases.</title>
        <authorList>
            <person name="Tisza M.J."/>
            <person name="Buck C.B."/>
        </authorList>
    </citation>
    <scope>NUCLEOTIDE SEQUENCE</scope>
    <source>
        <strain evidence="1">CtHMI2</strain>
    </source>
</reference>
<accession>A0A8S5MJJ9</accession>
<organism evidence="1">
    <name type="scientific">Siphoviridae sp. ctHMI2</name>
    <dbReference type="NCBI Taxonomy" id="2826231"/>
    <lineage>
        <taxon>Viruses</taxon>
        <taxon>Duplodnaviria</taxon>
        <taxon>Heunggongvirae</taxon>
        <taxon>Uroviricota</taxon>
        <taxon>Caudoviricetes</taxon>
    </lineage>
</organism>
<protein>
    <submittedName>
        <fullName evidence="1">Terminase large subunit</fullName>
    </submittedName>
</protein>
<proteinExistence type="predicted"/>
<dbReference type="InterPro" id="IPR006517">
    <property type="entry name" value="Phage_terminase_lsu-like_C"/>
</dbReference>
<dbReference type="NCBIfam" id="TIGR01630">
    <property type="entry name" value="psiM2_ORF9"/>
    <property type="match status" value="1"/>
</dbReference>
<sequence length="518" mass="59099">MNNEELLRMYAAIKSNPGEIVKEAARHRLINFARYMQPDLTLEPFHVVYYTLLDMFAHGKIRKMIVQMPPQHGKSEGSSRKTPSFMLGLDPDKKICIGSYAATIARDFNRDVQRIIDTPRYQELFPETFLNGSNVVTMANTYLRNSDVIEMVGHKGSLRVVGRGGSLTSKTVDVSILDDVYKDYAEGNSPIVRNAAWRWYTTVVRTRLHNDSQELIVFTRWHDDDLIGRIEKSGETVIDIRNWDDVKNIPAGAWVRINFEGLKTGEPTEIDPREPGAALWDKRHSRAKLEGQRALDPVQFQCLYQGNPGSAEGRLYRNPFRTYVDKSEWGMYVRSGNYTDVADEGDDYTFSACYDVYKSGNEAWNEQKKRFEPILYALVTDMVYTQENTDVTAVTVPAMINRSGTQKAWIESNNGGSGFEKLIRKKIKAISEPFYQGANKESRIVTNSASVNAQIIMPLDWEERFPKIYEHVTGFLRDFSANEHDDIEDGLTGIYEKEIADGNILPYAHAIRGVKRRN</sequence>
<name>A0A8S5MJJ9_9CAUD</name>
<dbReference type="EMBL" id="BK014919">
    <property type="protein sequence ID" value="DAD82418.1"/>
    <property type="molecule type" value="Genomic_DNA"/>
</dbReference>